<feature type="region of interest" description="Disordered" evidence="1">
    <location>
        <begin position="102"/>
        <end position="150"/>
    </location>
</feature>
<gene>
    <name evidence="2" type="ORF">O181_012177</name>
</gene>
<organism evidence="2 3">
    <name type="scientific">Austropuccinia psidii MF-1</name>
    <dbReference type="NCBI Taxonomy" id="1389203"/>
    <lineage>
        <taxon>Eukaryota</taxon>
        <taxon>Fungi</taxon>
        <taxon>Dikarya</taxon>
        <taxon>Basidiomycota</taxon>
        <taxon>Pucciniomycotina</taxon>
        <taxon>Pucciniomycetes</taxon>
        <taxon>Pucciniales</taxon>
        <taxon>Sphaerophragmiaceae</taxon>
        <taxon>Austropuccinia</taxon>
    </lineage>
</organism>
<feature type="compositionally biased region" description="Polar residues" evidence="1">
    <location>
        <begin position="102"/>
        <end position="121"/>
    </location>
</feature>
<reference evidence="2" key="1">
    <citation type="submission" date="2021-03" db="EMBL/GenBank/DDBJ databases">
        <title>Draft genome sequence of rust myrtle Austropuccinia psidii MF-1, a brazilian biotype.</title>
        <authorList>
            <person name="Quecine M.C."/>
            <person name="Pachon D.M.R."/>
            <person name="Bonatelli M.L."/>
            <person name="Correr F.H."/>
            <person name="Franceschini L.M."/>
            <person name="Leite T.F."/>
            <person name="Margarido G.R.A."/>
            <person name="Almeida C.A."/>
            <person name="Ferrarezi J.A."/>
            <person name="Labate C.A."/>
        </authorList>
    </citation>
    <scope>NUCLEOTIDE SEQUENCE</scope>
    <source>
        <strain evidence="2">MF-1</strain>
    </source>
</reference>
<protein>
    <submittedName>
        <fullName evidence="2">Uncharacterized protein</fullName>
    </submittedName>
</protein>
<keyword evidence="3" id="KW-1185">Reference proteome</keyword>
<dbReference type="Proteomes" id="UP000765509">
    <property type="component" value="Unassembled WGS sequence"/>
</dbReference>
<proteinExistence type="predicted"/>
<evidence type="ECO:0000313" key="3">
    <source>
        <dbReference type="Proteomes" id="UP000765509"/>
    </source>
</evidence>
<accession>A0A9Q3BVZ4</accession>
<dbReference type="EMBL" id="AVOT02003100">
    <property type="protein sequence ID" value="MBW0472462.1"/>
    <property type="molecule type" value="Genomic_DNA"/>
</dbReference>
<name>A0A9Q3BVZ4_9BASI</name>
<dbReference type="AlphaFoldDB" id="A0A9Q3BVZ4"/>
<evidence type="ECO:0000313" key="2">
    <source>
        <dbReference type="EMBL" id="MBW0472462.1"/>
    </source>
</evidence>
<evidence type="ECO:0000256" key="1">
    <source>
        <dbReference type="SAM" id="MobiDB-lite"/>
    </source>
</evidence>
<sequence>MVHTPRSVGHLGPFWPNFNEAKRSQGGSPSASKAQVGPPEPVFEHGPQSTNFGQEPKAPNFQPRTTCGPLSAMASGNPQWPPAQLKSTLPLKSKGRFFHSSRIQEWTQVHDSTSRSQNPSPISKEDSSAHQSGTPWPLSEDHSRIPTTFPCRSWAGNSFRISSRAILRGYTSFKQFSRQKVLQYSLDNSIGPYRQQ</sequence>
<comment type="caution">
    <text evidence="2">The sequence shown here is derived from an EMBL/GenBank/DDBJ whole genome shotgun (WGS) entry which is preliminary data.</text>
</comment>
<feature type="region of interest" description="Disordered" evidence="1">
    <location>
        <begin position="1"/>
        <end position="86"/>
    </location>
</feature>